<proteinExistence type="predicted"/>
<evidence type="ECO:0000256" key="1">
    <source>
        <dbReference type="SAM" id="Phobius"/>
    </source>
</evidence>
<keyword evidence="1" id="KW-1133">Transmembrane helix</keyword>
<keyword evidence="1" id="KW-0472">Membrane</keyword>
<sequence>MITPDDSFGARIMQFQKSIPLVIGAVSIGVCTVNRTTIKWMIHLSVATLIGFIFQYFTSMFTTAFLFSSFAYVLACANMDNVDDFLKISMVVGFAVLWLIDLFTVKMESTETNFTTTYLVTVIISGLIGLLSVFIVKTVYPKNAGKDYLYDFNGCSCDDCAPSKKKQILMRRIQ</sequence>
<reference evidence="2" key="1">
    <citation type="journal article" date="2020" name="Nature">
        <title>Giant virus diversity and host interactions through global metagenomics.</title>
        <authorList>
            <person name="Schulz F."/>
            <person name="Roux S."/>
            <person name="Paez-Espino D."/>
            <person name="Jungbluth S."/>
            <person name="Walsh D.A."/>
            <person name="Denef V.J."/>
            <person name="McMahon K.D."/>
            <person name="Konstantinidis K.T."/>
            <person name="Eloe-Fadrosh E.A."/>
            <person name="Kyrpides N.C."/>
            <person name="Woyke T."/>
        </authorList>
    </citation>
    <scope>NUCLEOTIDE SEQUENCE</scope>
    <source>
        <strain evidence="2">GVMAG-S-1035124-57</strain>
    </source>
</reference>
<feature type="transmembrane region" description="Helical" evidence="1">
    <location>
        <begin position="85"/>
        <end position="105"/>
    </location>
</feature>
<protein>
    <submittedName>
        <fullName evidence="2">Uncharacterized protein</fullName>
    </submittedName>
</protein>
<name>A0A6C0LZK7_9ZZZZ</name>
<feature type="transmembrane region" description="Helical" evidence="1">
    <location>
        <begin position="117"/>
        <end position="136"/>
    </location>
</feature>
<dbReference type="AlphaFoldDB" id="A0A6C0LZK7"/>
<feature type="transmembrane region" description="Helical" evidence="1">
    <location>
        <begin position="48"/>
        <end position="73"/>
    </location>
</feature>
<organism evidence="2">
    <name type="scientific">viral metagenome</name>
    <dbReference type="NCBI Taxonomy" id="1070528"/>
    <lineage>
        <taxon>unclassified sequences</taxon>
        <taxon>metagenomes</taxon>
        <taxon>organismal metagenomes</taxon>
    </lineage>
</organism>
<accession>A0A6C0LZK7</accession>
<feature type="transmembrane region" description="Helical" evidence="1">
    <location>
        <begin position="21"/>
        <end position="42"/>
    </location>
</feature>
<keyword evidence="1" id="KW-0812">Transmembrane</keyword>
<evidence type="ECO:0000313" key="2">
    <source>
        <dbReference type="EMBL" id="QHU36107.1"/>
    </source>
</evidence>
<dbReference type="EMBL" id="MN740632">
    <property type="protein sequence ID" value="QHU36107.1"/>
    <property type="molecule type" value="Genomic_DNA"/>
</dbReference>